<dbReference type="PANTHER" id="PTHR30480">
    <property type="entry name" value="BETA-HEXOSAMINIDASE-RELATED"/>
    <property type="match status" value="1"/>
</dbReference>
<evidence type="ECO:0000256" key="1">
    <source>
        <dbReference type="ARBA" id="ARBA00005336"/>
    </source>
</evidence>
<keyword evidence="4" id="KW-0732">Signal</keyword>
<dbReference type="PRINTS" id="PR00133">
    <property type="entry name" value="GLHYDRLASE3"/>
</dbReference>
<dbReference type="InterPro" id="IPR019800">
    <property type="entry name" value="Glyco_hydro_3_AS"/>
</dbReference>
<feature type="signal peptide" evidence="4">
    <location>
        <begin position="1"/>
        <end position="20"/>
    </location>
</feature>
<dbReference type="PANTHER" id="PTHR30480:SF16">
    <property type="entry name" value="GLYCOSIDE HYDROLASE FAMILY 3 DOMAIN PROTEIN"/>
    <property type="match status" value="1"/>
</dbReference>
<comment type="caution">
    <text evidence="6">The sequence shown here is derived from an EMBL/GenBank/DDBJ whole genome shotgun (WGS) entry which is preliminary data.</text>
</comment>
<keyword evidence="2 6" id="KW-0378">Hydrolase</keyword>
<dbReference type="InterPro" id="IPR036962">
    <property type="entry name" value="Glyco_hydro_3_N_sf"/>
</dbReference>
<dbReference type="GO" id="GO:0009254">
    <property type="term" value="P:peptidoglycan turnover"/>
    <property type="evidence" value="ECO:0007669"/>
    <property type="project" value="TreeGrafter"/>
</dbReference>
<sequence length="524" mass="55487">MKRRLALVALVLALSGAALAADPGRFMVLSFRGSEPPTELIERYRPAGVILFPSNLREDPVGLVRALRQRYPDLLVMIDQEGGPFFSYRAPGVPRFPAAMALAAAGDPELTRAVGRAIGQEIAYLGANVDLAPVLDVNVNPKNPIIGLRSFGADPEGVIRHGLAFARGLEEAGVLWTAKHFPGHGDTQTDSHSGLPIVDKPTAEIERVELAPFRAAVKVGAPLIMTAHILYPALDPDRPATLSRKILTGLLRERMGYDGLIVTDDMGMRAIADRWGSGEAAVMAVEAGADLVLVGRGGTAEAVYAALDEALKSGRIGGARAAATEARLRAALARVRPPAPEPDWKALAALNLKAARAGVTWLSGELPLPGAGTLVVAPRVRATWGAEPSLAELAPKYLPGAHYQVVGEVPSGSDITAAVARAKRFDRVVLGTYHWLGRLPEEQVWLYEALVRTGKPVYVVALGNPDDYTYLDPAPAGYLATYGYRAAQVRAALEALAGVFTPGGTLPVPVGPFPIGSGKGRKRL</sequence>
<evidence type="ECO:0000313" key="6">
    <source>
        <dbReference type="EMBL" id="HGY10154.1"/>
    </source>
</evidence>
<evidence type="ECO:0000256" key="4">
    <source>
        <dbReference type="SAM" id="SignalP"/>
    </source>
</evidence>
<dbReference type="InterPro" id="IPR017853">
    <property type="entry name" value="GH"/>
</dbReference>
<dbReference type="InterPro" id="IPR001764">
    <property type="entry name" value="Glyco_hydro_3_N"/>
</dbReference>
<dbReference type="AlphaFoldDB" id="A0A7C4Z615"/>
<dbReference type="GO" id="GO:0005975">
    <property type="term" value="P:carbohydrate metabolic process"/>
    <property type="evidence" value="ECO:0007669"/>
    <property type="project" value="InterPro"/>
</dbReference>
<dbReference type="InterPro" id="IPR036881">
    <property type="entry name" value="Glyco_hydro_3_C_sf"/>
</dbReference>
<organism evidence="6">
    <name type="scientific">Oceanithermus profundus</name>
    <dbReference type="NCBI Taxonomy" id="187137"/>
    <lineage>
        <taxon>Bacteria</taxon>
        <taxon>Thermotogati</taxon>
        <taxon>Deinococcota</taxon>
        <taxon>Deinococci</taxon>
        <taxon>Thermales</taxon>
        <taxon>Thermaceae</taxon>
        <taxon>Oceanithermus</taxon>
    </lineage>
</organism>
<feature type="domain" description="Glycoside hydrolase family 3 N-terminal" evidence="5">
    <location>
        <begin position="33"/>
        <end position="327"/>
    </location>
</feature>
<dbReference type="Proteomes" id="UP000885759">
    <property type="component" value="Unassembled WGS sequence"/>
</dbReference>
<dbReference type="Gene3D" id="3.20.20.300">
    <property type="entry name" value="Glycoside hydrolase, family 3, N-terminal domain"/>
    <property type="match status" value="1"/>
</dbReference>
<dbReference type="Gene3D" id="3.40.50.1700">
    <property type="entry name" value="Glycoside hydrolase family 3 C-terminal domain"/>
    <property type="match status" value="1"/>
</dbReference>
<evidence type="ECO:0000256" key="2">
    <source>
        <dbReference type="ARBA" id="ARBA00022801"/>
    </source>
</evidence>
<proteinExistence type="inferred from homology"/>
<accession>A0A7C4Z615</accession>
<feature type="chain" id="PRO_5028039723" evidence="4">
    <location>
        <begin position="21"/>
        <end position="524"/>
    </location>
</feature>
<evidence type="ECO:0000256" key="3">
    <source>
        <dbReference type="ARBA" id="ARBA00023295"/>
    </source>
</evidence>
<gene>
    <name evidence="6" type="ORF">ENK37_08920</name>
</gene>
<dbReference type="PROSITE" id="PS00775">
    <property type="entry name" value="GLYCOSYL_HYDROL_F3"/>
    <property type="match status" value="1"/>
</dbReference>
<dbReference type="EMBL" id="DRPZ01000228">
    <property type="protein sequence ID" value="HGY10154.1"/>
    <property type="molecule type" value="Genomic_DNA"/>
</dbReference>
<keyword evidence="3" id="KW-0326">Glycosidase</keyword>
<evidence type="ECO:0000259" key="5">
    <source>
        <dbReference type="Pfam" id="PF00933"/>
    </source>
</evidence>
<dbReference type="GO" id="GO:0004553">
    <property type="term" value="F:hydrolase activity, hydrolyzing O-glycosyl compounds"/>
    <property type="evidence" value="ECO:0007669"/>
    <property type="project" value="InterPro"/>
</dbReference>
<dbReference type="InterPro" id="IPR050226">
    <property type="entry name" value="NagZ_Beta-hexosaminidase"/>
</dbReference>
<dbReference type="SUPFAM" id="SSF51445">
    <property type="entry name" value="(Trans)glycosidases"/>
    <property type="match status" value="1"/>
</dbReference>
<reference evidence="6" key="1">
    <citation type="journal article" date="2020" name="mSystems">
        <title>Genome- and Community-Level Interaction Insights into Carbon Utilization and Element Cycling Functions of Hydrothermarchaeota in Hydrothermal Sediment.</title>
        <authorList>
            <person name="Zhou Z."/>
            <person name="Liu Y."/>
            <person name="Xu W."/>
            <person name="Pan J."/>
            <person name="Luo Z.H."/>
            <person name="Li M."/>
        </authorList>
    </citation>
    <scope>NUCLEOTIDE SEQUENCE [LARGE SCALE GENOMIC DNA]</scope>
    <source>
        <strain evidence="6">HyVt-570</strain>
    </source>
</reference>
<name>A0A7C4Z615_9DEIN</name>
<comment type="similarity">
    <text evidence="1">Belongs to the glycosyl hydrolase 3 family.</text>
</comment>
<protein>
    <submittedName>
        <fullName evidence="6">Glycoside hydrolase family 3 protein</fullName>
    </submittedName>
</protein>
<dbReference type="Pfam" id="PF00933">
    <property type="entry name" value="Glyco_hydro_3"/>
    <property type="match status" value="1"/>
</dbReference>